<dbReference type="HOGENOM" id="CLU_2117479_0_0_0"/>
<gene>
    <name evidence="2" type="ORF">FSCG_00017</name>
</gene>
<proteinExistence type="predicted"/>
<sequence length="114" mass="13629">MRENEKMDKIRIQYEKKLGAFLKKIRTKRKLSLRDVGAEADMNFPYLSHLETHNRDKAKLPSVEILNKLFAVYKLDLKERVEFLEIYFNLIMPEIYLKNLTTDKIKDIIKILEA</sequence>
<dbReference type="InterPro" id="IPR010982">
    <property type="entry name" value="Lambda_DNA-bd_dom_sf"/>
</dbReference>
<dbReference type="SMART" id="SM00530">
    <property type="entry name" value="HTH_XRE"/>
    <property type="match status" value="1"/>
</dbReference>
<protein>
    <recommendedName>
        <fullName evidence="1">HTH cro/C1-type domain-containing protein</fullName>
    </recommendedName>
</protein>
<evidence type="ECO:0000313" key="3">
    <source>
        <dbReference type="Proteomes" id="UP000004925"/>
    </source>
</evidence>
<accession>A0A0M1VRP9</accession>
<dbReference type="GO" id="GO:0003677">
    <property type="term" value="F:DNA binding"/>
    <property type="evidence" value="ECO:0007669"/>
    <property type="project" value="InterPro"/>
</dbReference>
<dbReference type="EMBL" id="ACDE02000013">
    <property type="protein sequence ID" value="EEO39304.1"/>
    <property type="molecule type" value="Genomic_DNA"/>
</dbReference>
<evidence type="ECO:0000259" key="1">
    <source>
        <dbReference type="PROSITE" id="PS50943"/>
    </source>
</evidence>
<dbReference type="Proteomes" id="UP000004925">
    <property type="component" value="Unassembled WGS sequence"/>
</dbReference>
<dbReference type="RefSeq" id="WP_008802429.1">
    <property type="nucleotide sequence ID" value="NZ_KQ235735.1"/>
</dbReference>
<name>A0A0M1VRP9_FUSVC</name>
<dbReference type="SUPFAM" id="SSF47413">
    <property type="entry name" value="lambda repressor-like DNA-binding domains"/>
    <property type="match status" value="1"/>
</dbReference>
<reference evidence="2 3" key="1">
    <citation type="submission" date="2011-10" db="EMBL/GenBank/DDBJ databases">
        <title>The Genome Sequence of Fusobacterium sp. 4_1_13.</title>
        <authorList>
            <consortium name="The Broad Institute Genome Sequencing Platform"/>
            <person name="Earl A."/>
            <person name="Ward D."/>
            <person name="Feldgarden M."/>
            <person name="Gevers D."/>
            <person name="Strauss J."/>
            <person name="Ambrose C."/>
            <person name="Allen-Vercoe E."/>
            <person name="Young S.K."/>
            <person name="Zeng Q."/>
            <person name="Gargeya S."/>
            <person name="Fitzgerald M."/>
            <person name="Haas B."/>
            <person name="Abouelleil A."/>
            <person name="Alvarado L."/>
            <person name="Arachchi H.M."/>
            <person name="Berlin A."/>
            <person name="Brown A."/>
            <person name="Chapman S.B."/>
            <person name="Chen Z."/>
            <person name="Dunbar C."/>
            <person name="Freedman E."/>
            <person name="Gearin G."/>
            <person name="Goldberg J."/>
            <person name="Griggs A."/>
            <person name="Gujja S."/>
            <person name="Heiman D."/>
            <person name="Howarth C."/>
            <person name="Larson L."/>
            <person name="Lui A."/>
            <person name="MacDonald P.J."/>
            <person name="Montmayeur A."/>
            <person name="Murphy C."/>
            <person name="Neiman D."/>
            <person name="Pearson M."/>
            <person name="Priest M."/>
            <person name="Roberts A."/>
            <person name="Saif S."/>
            <person name="Shea T."/>
            <person name="Shenoy N."/>
            <person name="Sisk P."/>
            <person name="Stolte C."/>
            <person name="Sykes S."/>
            <person name="Wortman J."/>
            <person name="Nusbaum C."/>
            <person name="Birren B."/>
        </authorList>
    </citation>
    <scope>NUCLEOTIDE SEQUENCE [LARGE SCALE GENOMIC DNA]</scope>
    <source>
        <strain evidence="2 3">4_1_13</strain>
    </source>
</reference>
<dbReference type="CDD" id="cd00093">
    <property type="entry name" value="HTH_XRE"/>
    <property type="match status" value="1"/>
</dbReference>
<feature type="domain" description="HTH cro/C1-type" evidence="1">
    <location>
        <begin position="22"/>
        <end position="80"/>
    </location>
</feature>
<dbReference type="InterPro" id="IPR001387">
    <property type="entry name" value="Cro/C1-type_HTH"/>
</dbReference>
<dbReference type="PROSITE" id="PS50943">
    <property type="entry name" value="HTH_CROC1"/>
    <property type="match status" value="1"/>
</dbReference>
<dbReference type="Gene3D" id="1.10.260.40">
    <property type="entry name" value="lambda repressor-like DNA-binding domains"/>
    <property type="match status" value="1"/>
</dbReference>
<comment type="caution">
    <text evidence="2">The sequence shown here is derived from an EMBL/GenBank/DDBJ whole genome shotgun (WGS) entry which is preliminary data.</text>
</comment>
<dbReference type="AlphaFoldDB" id="A0A0M1VRP9"/>
<evidence type="ECO:0000313" key="2">
    <source>
        <dbReference type="EMBL" id="EEO39304.1"/>
    </source>
</evidence>
<organism evidence="2 3">
    <name type="scientific">Fusobacterium vincentii 4_1_13</name>
    <dbReference type="NCBI Taxonomy" id="469606"/>
    <lineage>
        <taxon>Bacteria</taxon>
        <taxon>Fusobacteriati</taxon>
        <taxon>Fusobacteriota</taxon>
        <taxon>Fusobacteriia</taxon>
        <taxon>Fusobacteriales</taxon>
        <taxon>Fusobacteriaceae</taxon>
        <taxon>Fusobacterium</taxon>
    </lineage>
</organism>